<reference evidence="2 3" key="1">
    <citation type="submission" date="2018-04" db="EMBL/GenBank/DDBJ databases">
        <authorList>
            <person name="Vogel A."/>
        </authorList>
    </citation>
    <scope>NUCLEOTIDE SEQUENCE [LARGE SCALE GENOMIC DNA]</scope>
</reference>
<feature type="compositionally biased region" description="Polar residues" evidence="1">
    <location>
        <begin position="64"/>
        <end position="82"/>
    </location>
</feature>
<sequence length="185" mass="20084">MFRKKTKLRGGPEQIDLIRDESIQTGGCAEAEGIREDGDKEMTEIQPSAQVDGERDDFHDENMQDQQGKMESGGENNASPSDMETDGEGQSSDEEVADDDDREGSDEDEADYDGEEGSDEDGSENGGAHSGDEEESEDYEGDDNENDDDMTGEPDEDSSERGASVKGKTPRAVGKSVERSRARTS</sequence>
<accession>A0A484KRA9</accession>
<feature type="compositionally biased region" description="Acidic residues" evidence="1">
    <location>
        <begin position="132"/>
        <end position="158"/>
    </location>
</feature>
<feature type="compositionally biased region" description="Basic and acidic residues" evidence="1">
    <location>
        <begin position="32"/>
        <end position="43"/>
    </location>
</feature>
<organism evidence="2 3">
    <name type="scientific">Cuscuta campestris</name>
    <dbReference type="NCBI Taxonomy" id="132261"/>
    <lineage>
        <taxon>Eukaryota</taxon>
        <taxon>Viridiplantae</taxon>
        <taxon>Streptophyta</taxon>
        <taxon>Embryophyta</taxon>
        <taxon>Tracheophyta</taxon>
        <taxon>Spermatophyta</taxon>
        <taxon>Magnoliopsida</taxon>
        <taxon>eudicotyledons</taxon>
        <taxon>Gunneridae</taxon>
        <taxon>Pentapetalae</taxon>
        <taxon>asterids</taxon>
        <taxon>lamiids</taxon>
        <taxon>Solanales</taxon>
        <taxon>Convolvulaceae</taxon>
        <taxon>Cuscuteae</taxon>
        <taxon>Cuscuta</taxon>
        <taxon>Cuscuta subgen. Grammica</taxon>
        <taxon>Cuscuta sect. Cleistogrammica</taxon>
    </lineage>
</organism>
<keyword evidence="3" id="KW-1185">Reference proteome</keyword>
<feature type="compositionally biased region" description="Acidic residues" evidence="1">
    <location>
        <begin position="83"/>
        <end position="123"/>
    </location>
</feature>
<gene>
    <name evidence="2" type="ORF">CCAM_LOCUS10039</name>
</gene>
<dbReference type="Proteomes" id="UP000595140">
    <property type="component" value="Unassembled WGS sequence"/>
</dbReference>
<feature type="compositionally biased region" description="Basic and acidic residues" evidence="1">
    <location>
        <begin position="176"/>
        <end position="185"/>
    </location>
</feature>
<evidence type="ECO:0000313" key="3">
    <source>
        <dbReference type="Proteomes" id="UP000595140"/>
    </source>
</evidence>
<name>A0A484KRA9_9ASTE</name>
<proteinExistence type="predicted"/>
<evidence type="ECO:0000256" key="1">
    <source>
        <dbReference type="SAM" id="MobiDB-lite"/>
    </source>
</evidence>
<protein>
    <submittedName>
        <fullName evidence="2">Uncharacterized protein</fullName>
    </submittedName>
</protein>
<dbReference type="AlphaFoldDB" id="A0A484KRA9"/>
<feature type="region of interest" description="Disordered" evidence="1">
    <location>
        <begin position="1"/>
        <end position="185"/>
    </location>
</feature>
<feature type="compositionally biased region" description="Basic and acidic residues" evidence="1">
    <location>
        <begin position="52"/>
        <end position="62"/>
    </location>
</feature>
<evidence type="ECO:0000313" key="2">
    <source>
        <dbReference type="EMBL" id="VFQ68263.1"/>
    </source>
</evidence>
<dbReference type="EMBL" id="OOIL02000670">
    <property type="protein sequence ID" value="VFQ68263.1"/>
    <property type="molecule type" value="Genomic_DNA"/>
</dbReference>